<dbReference type="InterPro" id="IPR000182">
    <property type="entry name" value="GNAT_dom"/>
</dbReference>
<dbReference type="Gene3D" id="3.40.630.30">
    <property type="match status" value="1"/>
</dbReference>
<evidence type="ECO:0000313" key="5">
    <source>
        <dbReference type="Proteomes" id="UP000219331"/>
    </source>
</evidence>
<dbReference type="CDD" id="cd04301">
    <property type="entry name" value="NAT_SF"/>
    <property type="match status" value="1"/>
</dbReference>
<dbReference type="Proteomes" id="UP000219331">
    <property type="component" value="Unassembled WGS sequence"/>
</dbReference>
<sequence length="170" mass="17898">MLALSWLIRNELPSDLPAILDLQAEAFGPGRFAKTAFRLREGIEHDRRLSFVGMSGDVFAGSVWLTPITIGDAPSQLLGPLAVAPAFKNRGLGRLLVNQALKTAQALGEKSVLLVGDAPYYGPLGFAPVPMGRITLPGPVDPARLLVANLVPGSDMPHGKVRGGRDAVAA</sequence>
<dbReference type="RefSeq" id="WP_067217815.1">
    <property type="nucleotide sequence ID" value="NZ_MBQE01000001.1"/>
</dbReference>
<gene>
    <name evidence="4" type="ORF">SAMN05421512_101432</name>
</gene>
<keyword evidence="1 4" id="KW-0808">Transferase</keyword>
<dbReference type="InterPro" id="IPR050832">
    <property type="entry name" value="Bact_Acetyltransf"/>
</dbReference>
<dbReference type="OrthoDB" id="9815099at2"/>
<reference evidence="4 5" key="1">
    <citation type="submission" date="2017-08" db="EMBL/GenBank/DDBJ databases">
        <authorList>
            <person name="de Groot N.N."/>
        </authorList>
    </citation>
    <scope>NUCLEOTIDE SEQUENCE [LARGE SCALE GENOMIC DNA]</scope>
    <source>
        <strain evidence="4 5">USBA 352</strain>
    </source>
</reference>
<keyword evidence="2" id="KW-0012">Acyltransferase</keyword>
<dbReference type="InterPro" id="IPR016181">
    <property type="entry name" value="Acyl_CoA_acyltransferase"/>
</dbReference>
<dbReference type="GO" id="GO:0016747">
    <property type="term" value="F:acyltransferase activity, transferring groups other than amino-acyl groups"/>
    <property type="evidence" value="ECO:0007669"/>
    <property type="project" value="InterPro"/>
</dbReference>
<organism evidence="4 5">
    <name type="scientific">Stappia indica</name>
    <dbReference type="NCBI Taxonomy" id="538381"/>
    <lineage>
        <taxon>Bacteria</taxon>
        <taxon>Pseudomonadati</taxon>
        <taxon>Pseudomonadota</taxon>
        <taxon>Alphaproteobacteria</taxon>
        <taxon>Hyphomicrobiales</taxon>
        <taxon>Stappiaceae</taxon>
        <taxon>Stappia</taxon>
    </lineage>
</organism>
<evidence type="ECO:0000259" key="3">
    <source>
        <dbReference type="PROSITE" id="PS51186"/>
    </source>
</evidence>
<dbReference type="PANTHER" id="PTHR43877:SF1">
    <property type="entry name" value="ACETYLTRANSFERASE"/>
    <property type="match status" value="1"/>
</dbReference>
<dbReference type="PROSITE" id="PS51186">
    <property type="entry name" value="GNAT"/>
    <property type="match status" value="1"/>
</dbReference>
<dbReference type="SUPFAM" id="SSF55729">
    <property type="entry name" value="Acyl-CoA N-acyltransferases (Nat)"/>
    <property type="match status" value="1"/>
</dbReference>
<accession>A0A285R8B5</accession>
<protein>
    <submittedName>
        <fullName evidence="4">Predicted N-acetyltransferase YhbS</fullName>
    </submittedName>
</protein>
<dbReference type="PANTHER" id="PTHR43877">
    <property type="entry name" value="AMINOALKYLPHOSPHONATE N-ACETYLTRANSFERASE-RELATED-RELATED"/>
    <property type="match status" value="1"/>
</dbReference>
<dbReference type="EMBL" id="OBML01000001">
    <property type="protein sequence ID" value="SOB90353.1"/>
    <property type="molecule type" value="Genomic_DNA"/>
</dbReference>
<evidence type="ECO:0000313" key="4">
    <source>
        <dbReference type="EMBL" id="SOB90353.1"/>
    </source>
</evidence>
<evidence type="ECO:0000256" key="1">
    <source>
        <dbReference type="ARBA" id="ARBA00022679"/>
    </source>
</evidence>
<dbReference type="AlphaFoldDB" id="A0A285R8B5"/>
<evidence type="ECO:0000256" key="2">
    <source>
        <dbReference type="ARBA" id="ARBA00023315"/>
    </source>
</evidence>
<feature type="domain" description="N-acetyltransferase" evidence="3">
    <location>
        <begin position="6"/>
        <end position="147"/>
    </location>
</feature>
<dbReference type="Pfam" id="PF00583">
    <property type="entry name" value="Acetyltransf_1"/>
    <property type="match status" value="1"/>
</dbReference>
<name>A0A285R8B5_9HYPH</name>
<proteinExistence type="predicted"/>
<keyword evidence="5" id="KW-1185">Reference proteome</keyword>